<evidence type="ECO:0000313" key="3">
    <source>
        <dbReference type="EMBL" id="KAH3702401.1"/>
    </source>
</evidence>
<evidence type="ECO:0000313" key="4">
    <source>
        <dbReference type="Proteomes" id="UP000828390"/>
    </source>
</evidence>
<accession>A0A9D3YPY4</accession>
<name>A0A9D3YPY4_DREPO</name>
<protein>
    <recommendedName>
        <fullName evidence="5">C-type lectin domain-containing protein</fullName>
    </recommendedName>
</protein>
<evidence type="ECO:0000256" key="2">
    <source>
        <dbReference type="SAM" id="Phobius"/>
    </source>
</evidence>
<keyword evidence="2" id="KW-1133">Transmembrane helix</keyword>
<evidence type="ECO:0000256" key="1">
    <source>
        <dbReference type="SAM" id="MobiDB-lite"/>
    </source>
</evidence>
<sequence>MGTAFGVKTSQQGNIECVCMAKFGNLNETSCTYSCDHQYMCGKENKYAVYNIIKVEAMPSFTYGLSCLDYYYVSSKWGTCSGRFNRLLCSSVLKDNNRVAAVQDVNELPTSWSEANIVCLNNGLMPATIESIQNGQKFGTFRQSDDQPHWTGVIQTHTLLNADNHDQWALEKVFAFVTIDGNIDFKVDRLRHRLCIGVPPVPSTVEQNTPFTMMVTQQPPADAATQSNTAKITSWTTTLMSTAQHTKTSQVQETSTVAIAVGITIGFIFMIAGVVVIVLYKRGSIPCNKKTENQKHLEDNPELEEHKSHGKSIEENVPNHNYFILEKCEQSIKDNVERYNEASEANMDEDDNTLQETGESFEKNGNYDCTTNVLTSGFNARKPDNIYNKLKIGRPGDYDQGIQGQEGAKASDDDYDTTLAVLTHVKDDISDYNHIPLTADNADRTGDDIKGNTGGDYDAINSMKFKVVQSDSSDYTLVKKDRMN</sequence>
<organism evidence="3 4">
    <name type="scientific">Dreissena polymorpha</name>
    <name type="common">Zebra mussel</name>
    <name type="synonym">Mytilus polymorpha</name>
    <dbReference type="NCBI Taxonomy" id="45954"/>
    <lineage>
        <taxon>Eukaryota</taxon>
        <taxon>Metazoa</taxon>
        <taxon>Spiralia</taxon>
        <taxon>Lophotrochozoa</taxon>
        <taxon>Mollusca</taxon>
        <taxon>Bivalvia</taxon>
        <taxon>Autobranchia</taxon>
        <taxon>Heteroconchia</taxon>
        <taxon>Euheterodonta</taxon>
        <taxon>Imparidentia</taxon>
        <taxon>Neoheterodontei</taxon>
        <taxon>Myida</taxon>
        <taxon>Dreissenoidea</taxon>
        <taxon>Dreissenidae</taxon>
        <taxon>Dreissena</taxon>
    </lineage>
</organism>
<reference evidence="3" key="2">
    <citation type="submission" date="2020-11" db="EMBL/GenBank/DDBJ databases">
        <authorList>
            <person name="McCartney M.A."/>
            <person name="Auch B."/>
            <person name="Kono T."/>
            <person name="Mallez S."/>
            <person name="Becker A."/>
            <person name="Gohl D.M."/>
            <person name="Silverstein K.A.T."/>
            <person name="Koren S."/>
            <person name="Bechman K.B."/>
            <person name="Herman A."/>
            <person name="Abrahante J.E."/>
            <person name="Garbe J."/>
        </authorList>
    </citation>
    <scope>NUCLEOTIDE SEQUENCE</scope>
    <source>
        <strain evidence="3">Duluth1</strain>
        <tissue evidence="3">Whole animal</tissue>
    </source>
</reference>
<evidence type="ECO:0008006" key="5">
    <source>
        <dbReference type="Google" id="ProtNLM"/>
    </source>
</evidence>
<keyword evidence="2" id="KW-0812">Transmembrane</keyword>
<feature type="region of interest" description="Disordered" evidence="1">
    <location>
        <begin position="343"/>
        <end position="366"/>
    </location>
</feature>
<keyword evidence="4" id="KW-1185">Reference proteome</keyword>
<dbReference type="AlphaFoldDB" id="A0A9D3YPY4"/>
<gene>
    <name evidence="3" type="ORF">DPMN_077419</name>
</gene>
<feature type="transmembrane region" description="Helical" evidence="2">
    <location>
        <begin position="257"/>
        <end position="280"/>
    </location>
</feature>
<keyword evidence="2" id="KW-0472">Membrane</keyword>
<comment type="caution">
    <text evidence="3">The sequence shown here is derived from an EMBL/GenBank/DDBJ whole genome shotgun (WGS) entry which is preliminary data.</text>
</comment>
<dbReference type="EMBL" id="JAIWYP010000015">
    <property type="protein sequence ID" value="KAH3702401.1"/>
    <property type="molecule type" value="Genomic_DNA"/>
</dbReference>
<proteinExistence type="predicted"/>
<dbReference type="Proteomes" id="UP000828390">
    <property type="component" value="Unassembled WGS sequence"/>
</dbReference>
<reference evidence="3" key="1">
    <citation type="journal article" date="2019" name="bioRxiv">
        <title>The Genome of the Zebra Mussel, Dreissena polymorpha: A Resource for Invasive Species Research.</title>
        <authorList>
            <person name="McCartney M.A."/>
            <person name="Auch B."/>
            <person name="Kono T."/>
            <person name="Mallez S."/>
            <person name="Zhang Y."/>
            <person name="Obille A."/>
            <person name="Becker A."/>
            <person name="Abrahante J.E."/>
            <person name="Garbe J."/>
            <person name="Badalamenti J.P."/>
            <person name="Herman A."/>
            <person name="Mangelson H."/>
            <person name="Liachko I."/>
            <person name="Sullivan S."/>
            <person name="Sone E.D."/>
            <person name="Koren S."/>
            <person name="Silverstein K.A.T."/>
            <person name="Beckman K.B."/>
            <person name="Gohl D.M."/>
        </authorList>
    </citation>
    <scope>NUCLEOTIDE SEQUENCE</scope>
    <source>
        <strain evidence="3">Duluth1</strain>
        <tissue evidence="3">Whole animal</tissue>
    </source>
</reference>
<feature type="region of interest" description="Disordered" evidence="1">
    <location>
        <begin position="291"/>
        <end position="314"/>
    </location>
</feature>